<dbReference type="InterPro" id="IPR001849">
    <property type="entry name" value="PH_domain"/>
</dbReference>
<dbReference type="CDD" id="cd00160">
    <property type="entry name" value="RhoGEF"/>
    <property type="match status" value="1"/>
</dbReference>
<dbReference type="Gene3D" id="3.10.20.90">
    <property type="entry name" value="Phosphatidylinositol 3-kinase Catalytic Subunit, Chain A, domain 1"/>
    <property type="match status" value="1"/>
</dbReference>
<dbReference type="Gene3D" id="2.30.29.30">
    <property type="entry name" value="Pleckstrin-homology domain (PH domain)/Phosphotyrosine-binding domain (PTB)"/>
    <property type="match status" value="1"/>
</dbReference>
<dbReference type="CDD" id="cd05992">
    <property type="entry name" value="PB1"/>
    <property type="match status" value="1"/>
</dbReference>
<evidence type="ECO:0000259" key="4">
    <source>
        <dbReference type="PROSITE" id="PS50010"/>
    </source>
</evidence>
<feature type="compositionally biased region" description="Polar residues" evidence="2">
    <location>
        <begin position="715"/>
        <end position="726"/>
    </location>
</feature>
<dbReference type="GO" id="GO:0030010">
    <property type="term" value="P:establishment of cell polarity"/>
    <property type="evidence" value="ECO:0007669"/>
    <property type="project" value="TreeGrafter"/>
</dbReference>
<dbReference type="Proteomes" id="UP000266861">
    <property type="component" value="Unassembled WGS sequence"/>
</dbReference>
<dbReference type="InterPro" id="IPR010481">
    <property type="entry name" value="Cdc24/Scd1_N"/>
</dbReference>
<dbReference type="GO" id="GO:0000935">
    <property type="term" value="C:division septum"/>
    <property type="evidence" value="ECO:0007669"/>
    <property type="project" value="TreeGrafter"/>
</dbReference>
<keyword evidence="1" id="KW-0175">Coiled coil</keyword>
<dbReference type="AlphaFoldDB" id="A0A397GCB7"/>
<dbReference type="Pfam" id="PF00564">
    <property type="entry name" value="PB1"/>
    <property type="match status" value="1"/>
</dbReference>
<dbReference type="PROSITE" id="PS51745">
    <property type="entry name" value="PB1"/>
    <property type="match status" value="1"/>
</dbReference>
<dbReference type="GO" id="GO:0005085">
    <property type="term" value="F:guanyl-nucleotide exchange factor activity"/>
    <property type="evidence" value="ECO:0007669"/>
    <property type="project" value="InterPro"/>
</dbReference>
<dbReference type="Pfam" id="PF15411">
    <property type="entry name" value="PH_10"/>
    <property type="match status" value="1"/>
</dbReference>
<proteinExistence type="predicted"/>
<dbReference type="InterPro" id="IPR053026">
    <property type="entry name" value="CDC42_GEF"/>
</dbReference>
<dbReference type="SUPFAM" id="SSF48065">
    <property type="entry name" value="DBL homology domain (DH-domain)"/>
    <property type="match status" value="1"/>
</dbReference>
<reference evidence="6 7" key="1">
    <citation type="submission" date="2018-08" db="EMBL/GenBank/DDBJ databases">
        <title>Genome and evolution of the arbuscular mycorrhizal fungus Diversispora epigaea (formerly Glomus versiforme) and its bacterial endosymbionts.</title>
        <authorList>
            <person name="Sun X."/>
            <person name="Fei Z."/>
            <person name="Harrison M."/>
        </authorList>
    </citation>
    <scope>NUCLEOTIDE SEQUENCE [LARGE SCALE GENOMIC DNA]</scope>
    <source>
        <strain evidence="6 7">IT104</strain>
    </source>
</reference>
<feature type="compositionally biased region" description="Low complexity" evidence="2">
    <location>
        <begin position="727"/>
        <end position="741"/>
    </location>
</feature>
<feature type="compositionally biased region" description="Polar residues" evidence="2">
    <location>
        <begin position="620"/>
        <end position="641"/>
    </location>
</feature>
<dbReference type="PANTHER" id="PTHR47339">
    <property type="entry name" value="CELL DIVISION CONTROL PROTEIN 24"/>
    <property type="match status" value="1"/>
</dbReference>
<dbReference type="OrthoDB" id="1594986at2759"/>
<dbReference type="SUPFAM" id="SSF54277">
    <property type="entry name" value="CAD &amp; PB1 domains"/>
    <property type="match status" value="1"/>
</dbReference>
<dbReference type="Gene3D" id="1.20.900.10">
    <property type="entry name" value="Dbl homology (DH) domain"/>
    <property type="match status" value="1"/>
</dbReference>
<dbReference type="GO" id="GO:0005737">
    <property type="term" value="C:cytoplasm"/>
    <property type="evidence" value="ECO:0007669"/>
    <property type="project" value="TreeGrafter"/>
</dbReference>
<evidence type="ECO:0000259" key="3">
    <source>
        <dbReference type="PROSITE" id="PS50003"/>
    </source>
</evidence>
<evidence type="ECO:0000313" key="7">
    <source>
        <dbReference type="Proteomes" id="UP000266861"/>
    </source>
</evidence>
<dbReference type="Pfam" id="PF06395">
    <property type="entry name" value="CDC24"/>
    <property type="match status" value="1"/>
</dbReference>
<evidence type="ECO:0000256" key="2">
    <source>
        <dbReference type="SAM" id="MobiDB-lite"/>
    </source>
</evidence>
<feature type="compositionally biased region" description="Polar residues" evidence="2">
    <location>
        <begin position="886"/>
        <end position="915"/>
    </location>
</feature>
<feature type="compositionally biased region" description="Pro residues" evidence="2">
    <location>
        <begin position="663"/>
        <end position="672"/>
    </location>
</feature>
<dbReference type="Gene3D" id="1.10.418.10">
    <property type="entry name" value="Calponin-like domain"/>
    <property type="match status" value="1"/>
</dbReference>
<dbReference type="EMBL" id="PQFF01000482">
    <property type="protein sequence ID" value="RHZ47749.1"/>
    <property type="molecule type" value="Genomic_DNA"/>
</dbReference>
<sequence>MSKGLKRTPSLGTMPGFSSISAIESPSPTGANTLNRPAQASQSLYPLCLNLLERLYCVEDFEQYLIQGQSAMQNGSIVGTPTSENGPSNSSNSSVVLKDPVTLLWQTFRLGYPLCALFNALQPQKPLKVSIEDARSGSINSNNKSKANKAYVYHFLVACREELQFNPEQIFTITQLYLDDTNGFVKVINTVKLVTDKIEDKGLLDLSKKQFLRSSDPMQPTDNRARVVHELLETERKYVQDMEVLQNYARELQNQDIVSADTIHLLFANLNQLVDFQRRFLIGVESMSSESPAEQRFGNLFIQMEENFAVYEPFCANYQFASELVIQETQNLQKLAKIVEPTYELPSLLIKPIQRICKYPLLLQELLKFSNKDETLYYEEIERGLHAIKRVADRVNETRRKQENEAVVKDLERRVEDWKGHQISQFGELLLEDVFTMSKDDSEREYHVYLFEKILLCCKETNPKKPQSKQPILKNNTRKQKRASLQLKGRIFIHNITAVVDNSRLGVLSLKVYWRGDPDMESFSLKCRNEEQLKQWKSTLEKLLSDCSNRQPVSVNTLKDSESIIPVKRTAVSNTQLASLQNLDIPIHSRRDDDAASFIDDEDEDEDEGEEEEIDDWNKKNNNAKLKSQSLPYGQYPSSAHNGRARSRTEDGSGQQSNWNSSSPPPPPPPSVPNVHPQHRVHANVSMPPLPRNGSNTATPAMTTFPSGAIMGENSPPQSYPGSPEQSTRSSTSTTNSNPTSIWQRRSVEHPSPLADTVAKFMLTEDDEYMAPPPIMQRAHSHSAAAGQTFQQTVGTLPSTLQSNTIQPNLIQPNSTQPPTVVNRMRSQSSPNIQAIQEWEGTETLPDLPNSTNVVRTIASNVFHSTGTQQRDSGSSTSSRTSVQSAPNAPTNSAPTNSGVSSPPNGHTNGHQHSLSNFSTTMKIKVNYADDIFVIVVPQDIEYRELCDRVERKIRLCSTRRDESVPIRIKYQDEDGDYITINSDEDVLMAFEGRLAAGGNFVNLYVS</sequence>
<dbReference type="GO" id="GO:0043332">
    <property type="term" value="C:mating projection tip"/>
    <property type="evidence" value="ECO:0007669"/>
    <property type="project" value="TreeGrafter"/>
</dbReference>
<feature type="compositionally biased region" description="Acidic residues" evidence="2">
    <location>
        <begin position="599"/>
        <end position="615"/>
    </location>
</feature>
<dbReference type="InterPro" id="IPR036872">
    <property type="entry name" value="CH_dom_sf"/>
</dbReference>
<dbReference type="SMART" id="SM00233">
    <property type="entry name" value="PH"/>
    <property type="match status" value="1"/>
</dbReference>
<dbReference type="PROSITE" id="PS50010">
    <property type="entry name" value="DH_2"/>
    <property type="match status" value="1"/>
</dbReference>
<feature type="region of interest" description="Disordered" evidence="2">
    <location>
        <begin position="863"/>
        <end position="915"/>
    </location>
</feature>
<dbReference type="PROSITE" id="PS50003">
    <property type="entry name" value="PH_DOMAIN"/>
    <property type="match status" value="1"/>
</dbReference>
<dbReference type="STRING" id="1348612.A0A397GCB7"/>
<dbReference type="SMART" id="SM00666">
    <property type="entry name" value="PB1"/>
    <property type="match status" value="1"/>
</dbReference>
<feature type="compositionally biased region" description="Low complexity" evidence="2">
    <location>
        <begin position="865"/>
        <end position="885"/>
    </location>
</feature>
<dbReference type="GO" id="GO:0035556">
    <property type="term" value="P:intracellular signal transduction"/>
    <property type="evidence" value="ECO:0007669"/>
    <property type="project" value="InterPro"/>
</dbReference>
<keyword evidence="7" id="KW-1185">Reference proteome</keyword>
<gene>
    <name evidence="6" type="ORF">Glove_568g11</name>
</gene>
<feature type="domain" description="DH" evidence="4">
    <location>
        <begin position="223"/>
        <end position="398"/>
    </location>
</feature>
<organism evidence="6 7">
    <name type="scientific">Diversispora epigaea</name>
    <dbReference type="NCBI Taxonomy" id="1348612"/>
    <lineage>
        <taxon>Eukaryota</taxon>
        <taxon>Fungi</taxon>
        <taxon>Fungi incertae sedis</taxon>
        <taxon>Mucoromycota</taxon>
        <taxon>Glomeromycotina</taxon>
        <taxon>Glomeromycetes</taxon>
        <taxon>Diversisporales</taxon>
        <taxon>Diversisporaceae</taxon>
        <taxon>Diversispora</taxon>
    </lineage>
</organism>
<name>A0A397GCB7_9GLOM</name>
<dbReference type="PROSITE" id="PS00741">
    <property type="entry name" value="DH_1"/>
    <property type="match status" value="1"/>
</dbReference>
<protein>
    <recommendedName>
        <fullName evidence="8">DH domain-containing protein</fullName>
    </recommendedName>
</protein>
<accession>A0A397GCB7</accession>
<dbReference type="InterPro" id="IPR053793">
    <property type="entry name" value="PB1-like"/>
</dbReference>
<dbReference type="GO" id="GO:0005634">
    <property type="term" value="C:nucleus"/>
    <property type="evidence" value="ECO:0007669"/>
    <property type="project" value="TreeGrafter"/>
</dbReference>
<evidence type="ECO:0008006" key="8">
    <source>
        <dbReference type="Google" id="ProtNLM"/>
    </source>
</evidence>
<feature type="compositionally biased region" description="Polar residues" evidence="2">
    <location>
        <begin position="693"/>
        <end position="706"/>
    </location>
</feature>
<feature type="region of interest" description="Disordered" evidence="2">
    <location>
        <begin position="591"/>
        <end position="751"/>
    </location>
</feature>
<dbReference type="InterPro" id="IPR011993">
    <property type="entry name" value="PH-like_dom_sf"/>
</dbReference>
<dbReference type="InterPro" id="IPR000219">
    <property type="entry name" value="DH_dom"/>
</dbReference>
<feature type="coiled-coil region" evidence="1">
    <location>
        <begin position="385"/>
        <end position="414"/>
    </location>
</feature>
<evidence type="ECO:0000256" key="1">
    <source>
        <dbReference type="SAM" id="Coils"/>
    </source>
</evidence>
<dbReference type="Pfam" id="PF00621">
    <property type="entry name" value="RhoGEF"/>
    <property type="match status" value="1"/>
</dbReference>
<dbReference type="InterPro" id="IPR035899">
    <property type="entry name" value="DBL_dom_sf"/>
</dbReference>
<dbReference type="GO" id="GO:0031106">
    <property type="term" value="P:septin ring organization"/>
    <property type="evidence" value="ECO:0007669"/>
    <property type="project" value="TreeGrafter"/>
</dbReference>
<dbReference type="InterPro" id="IPR033511">
    <property type="entry name" value="Cdc24/Scd1_PH_dom"/>
</dbReference>
<feature type="domain" description="PB1" evidence="5">
    <location>
        <begin position="921"/>
        <end position="1007"/>
    </location>
</feature>
<evidence type="ECO:0000313" key="6">
    <source>
        <dbReference type="EMBL" id="RHZ47749.1"/>
    </source>
</evidence>
<feature type="domain" description="PH" evidence="3">
    <location>
        <begin position="422"/>
        <end position="545"/>
    </location>
</feature>
<dbReference type="SUPFAM" id="SSF50729">
    <property type="entry name" value="PH domain-like"/>
    <property type="match status" value="1"/>
</dbReference>
<dbReference type="FunFam" id="3.10.20.90:FF:000176">
    <property type="entry name" value="Rho guanyl nucleotide exchange factor"/>
    <property type="match status" value="1"/>
</dbReference>
<dbReference type="SMART" id="SM00325">
    <property type="entry name" value="RhoGEF"/>
    <property type="match status" value="1"/>
</dbReference>
<evidence type="ECO:0000259" key="5">
    <source>
        <dbReference type="PROSITE" id="PS51745"/>
    </source>
</evidence>
<dbReference type="CDD" id="cd13246">
    <property type="entry name" value="PH_Scd1"/>
    <property type="match status" value="1"/>
</dbReference>
<dbReference type="InterPro" id="IPR001331">
    <property type="entry name" value="GDS_CDC24_CS"/>
</dbReference>
<dbReference type="PANTHER" id="PTHR47339:SF1">
    <property type="entry name" value="CELL DIVISION CONTROL PROTEIN 24"/>
    <property type="match status" value="1"/>
</dbReference>
<dbReference type="CDD" id="cd00014">
    <property type="entry name" value="CH_SF"/>
    <property type="match status" value="1"/>
</dbReference>
<dbReference type="InterPro" id="IPR000270">
    <property type="entry name" value="PB1_dom"/>
</dbReference>
<comment type="caution">
    <text evidence="6">The sequence shown here is derived from an EMBL/GenBank/DDBJ whole genome shotgun (WGS) entry which is preliminary data.</text>
</comment>